<feature type="domain" description="N-acetyltransferase" evidence="3">
    <location>
        <begin position="10"/>
        <end position="162"/>
    </location>
</feature>
<dbReference type="KEGG" id="tvd:SG34_003240"/>
<accession>A0AAE9Z4K9</accession>
<dbReference type="PANTHER" id="PTHR43420">
    <property type="entry name" value="ACETYLTRANSFERASE"/>
    <property type="match status" value="1"/>
</dbReference>
<protein>
    <submittedName>
        <fullName evidence="4">GNAT family N-acetyltransferase</fullName>
    </submittedName>
</protein>
<dbReference type="RefSeq" id="WP_044840340.1">
    <property type="nucleotide sequence ID" value="NZ_CP059733.1"/>
</dbReference>
<dbReference type="InterPro" id="IPR050680">
    <property type="entry name" value="YpeA/RimI_acetyltransf"/>
</dbReference>
<organism evidence="4 5">
    <name type="scientific">Thalassomonas viridans</name>
    <dbReference type="NCBI Taxonomy" id="137584"/>
    <lineage>
        <taxon>Bacteria</taxon>
        <taxon>Pseudomonadati</taxon>
        <taxon>Pseudomonadota</taxon>
        <taxon>Gammaproteobacteria</taxon>
        <taxon>Alteromonadales</taxon>
        <taxon>Colwelliaceae</taxon>
        <taxon>Thalassomonas</taxon>
    </lineage>
</organism>
<dbReference type="PROSITE" id="PS51186">
    <property type="entry name" value="GNAT"/>
    <property type="match status" value="1"/>
</dbReference>
<evidence type="ECO:0000256" key="1">
    <source>
        <dbReference type="ARBA" id="ARBA00022679"/>
    </source>
</evidence>
<dbReference type="Gene3D" id="3.40.630.30">
    <property type="match status" value="1"/>
</dbReference>
<dbReference type="SUPFAM" id="SSF55729">
    <property type="entry name" value="Acyl-CoA N-acyltransferases (Nat)"/>
    <property type="match status" value="1"/>
</dbReference>
<keyword evidence="2" id="KW-0012">Acyltransferase</keyword>
<keyword evidence="5" id="KW-1185">Reference proteome</keyword>
<evidence type="ECO:0000313" key="5">
    <source>
        <dbReference type="Proteomes" id="UP000032352"/>
    </source>
</evidence>
<gene>
    <name evidence="4" type="ORF">SG34_003240</name>
</gene>
<dbReference type="GO" id="GO:0016747">
    <property type="term" value="F:acyltransferase activity, transferring groups other than amino-acyl groups"/>
    <property type="evidence" value="ECO:0007669"/>
    <property type="project" value="InterPro"/>
</dbReference>
<dbReference type="PANTHER" id="PTHR43420:SF12">
    <property type="entry name" value="N-ACETYLTRANSFERASE DOMAIN-CONTAINING PROTEIN"/>
    <property type="match status" value="1"/>
</dbReference>
<dbReference type="InterPro" id="IPR016181">
    <property type="entry name" value="Acyl_CoA_acyltransferase"/>
</dbReference>
<reference evidence="4 5" key="2">
    <citation type="journal article" date="2022" name="Mar. Drugs">
        <title>Bioassay-Guided Fractionation Leads to the Detection of Cholic Acid Generated by the Rare Thalassomonas sp.</title>
        <authorList>
            <person name="Pheiffer F."/>
            <person name="Schneider Y.K."/>
            <person name="Hansen E.H."/>
            <person name="Andersen J.H."/>
            <person name="Isaksson J."/>
            <person name="Busche T."/>
            <person name="R C."/>
            <person name="Kalinowski J."/>
            <person name="Zyl L.V."/>
            <person name="Trindade M."/>
        </authorList>
    </citation>
    <scope>NUCLEOTIDE SEQUENCE [LARGE SCALE GENOMIC DNA]</scope>
    <source>
        <strain evidence="4 5">XOM25</strain>
    </source>
</reference>
<reference evidence="4 5" key="1">
    <citation type="journal article" date="2015" name="Genome Announc.">
        <title>Draft Genome Sequences of Marine Isolates of Thalassomonas viridans and Thalassomonas actiniarum.</title>
        <authorList>
            <person name="Olonade I."/>
            <person name="van Zyl L.J."/>
            <person name="Trindade M."/>
        </authorList>
    </citation>
    <scope>NUCLEOTIDE SEQUENCE [LARGE SCALE GENOMIC DNA]</scope>
    <source>
        <strain evidence="4 5">XOM25</strain>
    </source>
</reference>
<evidence type="ECO:0000256" key="2">
    <source>
        <dbReference type="ARBA" id="ARBA00023315"/>
    </source>
</evidence>
<dbReference type="CDD" id="cd04301">
    <property type="entry name" value="NAT_SF"/>
    <property type="match status" value="1"/>
</dbReference>
<dbReference type="Proteomes" id="UP000032352">
    <property type="component" value="Chromosome"/>
</dbReference>
<keyword evidence="1" id="KW-0808">Transferase</keyword>
<name>A0AAE9Z4K9_9GAMM</name>
<dbReference type="AlphaFoldDB" id="A0AAE9Z4K9"/>
<evidence type="ECO:0000313" key="4">
    <source>
        <dbReference type="EMBL" id="WDE05959.1"/>
    </source>
</evidence>
<sequence>MQEKNWHHLVSLRKHTTDDLAFMQALYASTREAELAMTNFTRQEKEAFIQQQFNAQYQHYLHHYNSDKFDIIEFDGQAIGRLFVDHWDREIRIVDITLTPDYQNKGLGSYLFKQLFEQAKAVNKAVTIHVEHNNPAKNLYQRLGFELKTQTNEIYLLMQWTP</sequence>
<dbReference type="EMBL" id="CP059733">
    <property type="protein sequence ID" value="WDE05959.1"/>
    <property type="molecule type" value="Genomic_DNA"/>
</dbReference>
<dbReference type="InterPro" id="IPR000182">
    <property type="entry name" value="GNAT_dom"/>
</dbReference>
<proteinExistence type="predicted"/>
<evidence type="ECO:0000259" key="3">
    <source>
        <dbReference type="PROSITE" id="PS51186"/>
    </source>
</evidence>
<dbReference type="Pfam" id="PF00583">
    <property type="entry name" value="Acetyltransf_1"/>
    <property type="match status" value="1"/>
</dbReference>